<organism evidence="2 3">
    <name type="scientific">Streptomyces albiflavescens</name>
    <dbReference type="NCBI Taxonomy" id="1623582"/>
    <lineage>
        <taxon>Bacteria</taxon>
        <taxon>Bacillati</taxon>
        <taxon>Actinomycetota</taxon>
        <taxon>Actinomycetes</taxon>
        <taxon>Kitasatosporales</taxon>
        <taxon>Streptomycetaceae</taxon>
        <taxon>Streptomyces</taxon>
    </lineage>
</organism>
<evidence type="ECO:0000313" key="3">
    <source>
        <dbReference type="Proteomes" id="UP000600365"/>
    </source>
</evidence>
<evidence type="ECO:0000256" key="1">
    <source>
        <dbReference type="SAM" id="MobiDB-lite"/>
    </source>
</evidence>
<gene>
    <name evidence="2" type="ORF">GCM10011579_015420</name>
</gene>
<feature type="region of interest" description="Disordered" evidence="1">
    <location>
        <begin position="1"/>
        <end position="29"/>
    </location>
</feature>
<accession>A0A917XWM8</accession>
<keyword evidence="3" id="KW-1185">Reference proteome</keyword>
<comment type="caution">
    <text evidence="2">The sequence shown here is derived from an EMBL/GenBank/DDBJ whole genome shotgun (WGS) entry which is preliminary data.</text>
</comment>
<dbReference type="Proteomes" id="UP000600365">
    <property type="component" value="Unassembled WGS sequence"/>
</dbReference>
<protein>
    <submittedName>
        <fullName evidence="2">Uncharacterized protein</fullName>
    </submittedName>
</protein>
<dbReference type="AlphaFoldDB" id="A0A917XWM8"/>
<evidence type="ECO:0000313" key="2">
    <source>
        <dbReference type="EMBL" id="GGN55410.1"/>
    </source>
</evidence>
<proteinExistence type="predicted"/>
<sequence length="99" mass="10739">MASVTRGDMQLDAVHEGGHGGASSTSVTSDTSVAYGMSCARTRTHTYARVRTRTDAYEMVFRTECLLRNTRKADPPSRSGSEVRLAKNSVLRSLCPKGD</sequence>
<reference evidence="2 3" key="1">
    <citation type="journal article" date="2014" name="Int. J. Syst. Evol. Microbiol.">
        <title>Complete genome sequence of Corynebacterium casei LMG S-19264T (=DSM 44701T), isolated from a smear-ripened cheese.</title>
        <authorList>
            <consortium name="US DOE Joint Genome Institute (JGI-PGF)"/>
            <person name="Walter F."/>
            <person name="Albersmeier A."/>
            <person name="Kalinowski J."/>
            <person name="Ruckert C."/>
        </authorList>
    </citation>
    <scope>NUCLEOTIDE SEQUENCE [LARGE SCALE GENOMIC DNA]</scope>
    <source>
        <strain evidence="2 3">CGMCC 4.7111</strain>
    </source>
</reference>
<name>A0A917XWM8_9ACTN</name>
<dbReference type="EMBL" id="BMMM01000002">
    <property type="protein sequence ID" value="GGN55410.1"/>
    <property type="molecule type" value="Genomic_DNA"/>
</dbReference>